<dbReference type="STRING" id="44251.PDUR_14940"/>
<feature type="transmembrane region" description="Helical" evidence="1">
    <location>
        <begin position="12"/>
        <end position="31"/>
    </location>
</feature>
<dbReference type="EMBL" id="CP009288">
    <property type="protein sequence ID" value="AIQ13066.1"/>
    <property type="molecule type" value="Genomic_DNA"/>
</dbReference>
<feature type="transmembrane region" description="Helical" evidence="1">
    <location>
        <begin position="189"/>
        <end position="211"/>
    </location>
</feature>
<dbReference type="OrthoDB" id="2662181at2"/>
<proteinExistence type="predicted"/>
<feature type="transmembrane region" description="Helical" evidence="1">
    <location>
        <begin position="78"/>
        <end position="100"/>
    </location>
</feature>
<evidence type="ECO:0000256" key="1">
    <source>
        <dbReference type="SAM" id="Phobius"/>
    </source>
</evidence>
<dbReference type="KEGG" id="pdu:PDUR_14940"/>
<dbReference type="PANTHER" id="PTHR41309:SF2">
    <property type="entry name" value="MEMBRANE PROTEIN"/>
    <property type="match status" value="1"/>
</dbReference>
<name>A0A089HM76_PAEDU</name>
<evidence type="ECO:0000313" key="2">
    <source>
        <dbReference type="EMBL" id="AIQ13066.1"/>
    </source>
</evidence>
<dbReference type="InterPro" id="IPR025699">
    <property type="entry name" value="ABC2_memb-like"/>
</dbReference>
<sequence>MSNLVSLIRKDFMLSRNYLLFLLVYLIFMTIMNTGSAPFGLSLLVTMPAMMMLLTTCLQDVRNVNIRFSLSLPVHRSLIVASKYVSVLPFTLIGVAFTLVMSQVLPQLGYEGLNISWREMGVSILLVPLIASIYLPLYYWLGPKGSQYVNTVFFMVVIFGSANLGDIINGIPGLKTFIQESPDMGFEKWLVGGAVYIVFIAVSYLISLRLFSTRDL</sequence>
<dbReference type="RefSeq" id="WP_042206875.1">
    <property type="nucleotide sequence ID" value="NZ_CP009288.1"/>
</dbReference>
<feature type="transmembrane region" description="Helical" evidence="1">
    <location>
        <begin position="148"/>
        <end position="169"/>
    </location>
</feature>
<keyword evidence="1" id="KW-0812">Transmembrane</keyword>
<evidence type="ECO:0000313" key="3">
    <source>
        <dbReference type="Proteomes" id="UP000029409"/>
    </source>
</evidence>
<feature type="transmembrane region" description="Helical" evidence="1">
    <location>
        <begin position="120"/>
        <end position="141"/>
    </location>
</feature>
<dbReference type="AlphaFoldDB" id="A0A089HM76"/>
<dbReference type="Proteomes" id="UP000029409">
    <property type="component" value="Chromosome"/>
</dbReference>
<keyword evidence="1" id="KW-1133">Transmembrane helix</keyword>
<dbReference type="Pfam" id="PF13346">
    <property type="entry name" value="ABC2_membrane_5"/>
    <property type="match status" value="1"/>
</dbReference>
<feature type="transmembrane region" description="Helical" evidence="1">
    <location>
        <begin position="37"/>
        <end position="58"/>
    </location>
</feature>
<protein>
    <submittedName>
        <fullName evidence="2">Uncharacterized protein</fullName>
    </submittedName>
</protein>
<keyword evidence="3" id="KW-1185">Reference proteome</keyword>
<dbReference type="eggNOG" id="ENOG5033A33">
    <property type="taxonomic scope" value="Bacteria"/>
</dbReference>
<dbReference type="PANTHER" id="PTHR41309">
    <property type="entry name" value="MEMBRANE PROTEIN-RELATED"/>
    <property type="match status" value="1"/>
</dbReference>
<keyword evidence="1" id="KW-0472">Membrane</keyword>
<accession>A0A089HM76</accession>
<organism evidence="2 3">
    <name type="scientific">Paenibacillus durus</name>
    <name type="common">Paenibacillus azotofixans</name>
    <dbReference type="NCBI Taxonomy" id="44251"/>
    <lineage>
        <taxon>Bacteria</taxon>
        <taxon>Bacillati</taxon>
        <taxon>Bacillota</taxon>
        <taxon>Bacilli</taxon>
        <taxon>Bacillales</taxon>
        <taxon>Paenibacillaceae</taxon>
        <taxon>Paenibacillus</taxon>
    </lineage>
</organism>
<gene>
    <name evidence="2" type="ORF">PDUR_14940</name>
</gene>
<reference evidence="2 3" key="1">
    <citation type="submission" date="2014-08" db="EMBL/GenBank/DDBJ databases">
        <title>Comparative genomics of the Paenibacillus odorifer group.</title>
        <authorList>
            <person name="den Bakker H.C."/>
            <person name="Tsai Y.-C."/>
            <person name="Martin N."/>
            <person name="Korlach J."/>
            <person name="Wiedmann M."/>
        </authorList>
    </citation>
    <scope>NUCLEOTIDE SEQUENCE [LARGE SCALE GENOMIC DNA]</scope>
    <source>
        <strain evidence="2 3">DSM 1735</strain>
    </source>
</reference>